<dbReference type="AlphaFoldDB" id="A0A238LHL7"/>
<evidence type="ECO:0000313" key="3">
    <source>
        <dbReference type="Proteomes" id="UP000201613"/>
    </source>
</evidence>
<protein>
    <submittedName>
        <fullName evidence="2">Galactofuranosyl transferase GlfT2</fullName>
        <ecNumber evidence="2">2.4.1.288</ecNumber>
    </submittedName>
</protein>
<feature type="region of interest" description="Disordered" evidence="1">
    <location>
        <begin position="1"/>
        <end position="21"/>
    </location>
</feature>
<dbReference type="InterPro" id="IPR029044">
    <property type="entry name" value="Nucleotide-diphossugar_trans"/>
</dbReference>
<dbReference type="GO" id="GO:0016757">
    <property type="term" value="F:glycosyltransferase activity"/>
    <property type="evidence" value="ECO:0007669"/>
    <property type="project" value="UniProtKB-KW"/>
</dbReference>
<feature type="region of interest" description="Disordered" evidence="1">
    <location>
        <begin position="637"/>
        <end position="656"/>
    </location>
</feature>
<dbReference type="EMBL" id="FXZK01000008">
    <property type="protein sequence ID" value="SMY09237.1"/>
    <property type="molecule type" value="Genomic_DNA"/>
</dbReference>
<organism evidence="2 3">
    <name type="scientific">Flavimaricola marinus</name>
    <dbReference type="NCBI Taxonomy" id="1819565"/>
    <lineage>
        <taxon>Bacteria</taxon>
        <taxon>Pseudomonadati</taxon>
        <taxon>Pseudomonadota</taxon>
        <taxon>Alphaproteobacteria</taxon>
        <taxon>Rhodobacterales</taxon>
        <taxon>Paracoccaceae</taxon>
        <taxon>Flavimaricola</taxon>
    </lineage>
</organism>
<sequence>MLSLRRKRPTPSSEPPSKDVTDASAGRLILQRLTLPDPAISDQTEIFVRLDAGTALDLDAQEVHFRRGGTAAFDTYMALFNLGTWAQTCQLDGLQLDLTGDGAFDLRVVLTLPDDVHHALYEGPVTLSAEPVHLELAPLLAAAGAAPDQGLVTFELTAREAAVLTGGSYSAAVLTGGSYSAALPAPVAERAPLNLAMSITTFRREADVTRTVARICAFLDGPGAALLEAMGADVHLFVVDNGQSVSLPAHPRLTLIQNANLGGAGGFARGLAAAQDGGFSHCLFMDDDASFQMESLVRTLAFLRLAHSPKAAVAGAMISAGAPWAIWENGAVFDRFCRPEFNGTDLRDPEEVATMELAASQPKPAGFYGGWWYFAFPLDQVKHYPFPFFVRGDDISFSLAHPFEIVTLSGVVSFQEDFSAKESPQTLYLDLRNHLHQHMVHDGMEIGAMGTARIALWFIARSLVRMHYDSAEAQLMSWADLMQGPAFFAENADMAAKRPQIGALIRDEAWQDIGGDLPEPQTYREPGRVSTILLKLSLNGHLIPGWRLIGKDRVIPIRDRGLIWPIWGLRRADFIDRQAGRHYTVQHSKRRFFALGLRTMRQLWRWIRLYPGLKQAYKESYGDLASRRFWQSRFLPDPTTAPGHGTEQPAPARAAE</sequence>
<keyword evidence="2" id="KW-0808">Transferase</keyword>
<dbReference type="EC" id="2.4.1.288" evidence="2"/>
<accession>A0A238LHL7</accession>
<gene>
    <name evidence="2" type="primary">glfT2</name>
    <name evidence="2" type="ORF">LOM8899_03402</name>
</gene>
<reference evidence="2 3" key="1">
    <citation type="submission" date="2017-05" db="EMBL/GenBank/DDBJ databases">
        <authorList>
            <person name="Song R."/>
            <person name="Chenine A.L."/>
            <person name="Ruprecht R.M."/>
        </authorList>
    </citation>
    <scope>NUCLEOTIDE SEQUENCE [LARGE SCALE GENOMIC DNA]</scope>
    <source>
        <strain evidence="2 3">CECT 8899</strain>
    </source>
</reference>
<keyword evidence="3" id="KW-1185">Reference proteome</keyword>
<evidence type="ECO:0000256" key="1">
    <source>
        <dbReference type="SAM" id="MobiDB-lite"/>
    </source>
</evidence>
<name>A0A238LHL7_9RHOB</name>
<proteinExistence type="predicted"/>
<dbReference type="RefSeq" id="WP_168770578.1">
    <property type="nucleotide sequence ID" value="NZ_FXZK01000008.1"/>
</dbReference>
<dbReference type="Proteomes" id="UP000201613">
    <property type="component" value="Unassembled WGS sequence"/>
</dbReference>
<dbReference type="SUPFAM" id="SSF53448">
    <property type="entry name" value="Nucleotide-diphospho-sugar transferases"/>
    <property type="match status" value="1"/>
</dbReference>
<evidence type="ECO:0000313" key="2">
    <source>
        <dbReference type="EMBL" id="SMY09237.1"/>
    </source>
</evidence>
<keyword evidence="2" id="KW-0328">Glycosyltransferase</keyword>
<dbReference type="Gene3D" id="3.90.550.60">
    <property type="match status" value="1"/>
</dbReference>